<dbReference type="Pfam" id="PF25683">
    <property type="entry name" value="URGCP_GTPase"/>
    <property type="match status" value="1"/>
</dbReference>
<dbReference type="eggNOG" id="ENOG502QSGY">
    <property type="taxonomic scope" value="Eukaryota"/>
</dbReference>
<dbReference type="EMBL" id="AFYH01187422">
    <property type="status" value="NOT_ANNOTATED_CDS"/>
    <property type="molecule type" value="Genomic_DNA"/>
</dbReference>
<reference evidence="4" key="1">
    <citation type="submission" date="2011-08" db="EMBL/GenBank/DDBJ databases">
        <title>The draft genome of Latimeria chalumnae.</title>
        <authorList>
            <person name="Di Palma F."/>
            <person name="Alfoldi J."/>
            <person name="Johnson J."/>
            <person name="Berlin A."/>
            <person name="Gnerre S."/>
            <person name="Jaffe D."/>
            <person name="MacCallum I."/>
            <person name="Young S."/>
            <person name="Walker B.J."/>
            <person name="Lander E."/>
            <person name="Lindblad-Toh K."/>
        </authorList>
    </citation>
    <scope>NUCLEOTIDE SEQUENCE [LARGE SCALE GENOMIC DNA]</scope>
    <source>
        <strain evidence="4">Wild caught</strain>
    </source>
</reference>
<dbReference type="GO" id="GO:0005525">
    <property type="term" value="F:GTP binding"/>
    <property type="evidence" value="ECO:0007669"/>
    <property type="project" value="InterPro"/>
</dbReference>
<evidence type="ECO:0000313" key="3">
    <source>
        <dbReference type="Ensembl" id="ENSLACP00000008522.1"/>
    </source>
</evidence>
<dbReference type="InParanoid" id="H3AFV1"/>
<dbReference type="HOGENOM" id="CLU_002276_3_0_1"/>
<keyword evidence="4" id="KW-1185">Reference proteome</keyword>
<dbReference type="OMA" id="NCELHAG"/>
<name>H3AFV1_LATCH</name>
<protein>
    <recommendedName>
        <fullName evidence="2">VLIG-type G domain-containing protein</fullName>
    </recommendedName>
</protein>
<dbReference type="GeneTree" id="ENSGT00940000154390"/>
<evidence type="ECO:0000256" key="1">
    <source>
        <dbReference type="ARBA" id="ARBA00006828"/>
    </source>
</evidence>
<dbReference type="InterPro" id="IPR052986">
    <property type="entry name" value="VLIG_GTPase"/>
</dbReference>
<proteinExistence type="inferred from homology"/>
<dbReference type="Proteomes" id="UP000008672">
    <property type="component" value="Unassembled WGS sequence"/>
</dbReference>
<organism evidence="3 4">
    <name type="scientific">Latimeria chalumnae</name>
    <name type="common">Coelacanth</name>
    <dbReference type="NCBI Taxonomy" id="7897"/>
    <lineage>
        <taxon>Eukaryota</taxon>
        <taxon>Metazoa</taxon>
        <taxon>Chordata</taxon>
        <taxon>Craniata</taxon>
        <taxon>Vertebrata</taxon>
        <taxon>Euteleostomi</taxon>
        <taxon>Coelacanthiformes</taxon>
        <taxon>Coelacanthidae</taxon>
        <taxon>Latimeria</taxon>
    </lineage>
</organism>
<dbReference type="PROSITE" id="PS51717">
    <property type="entry name" value="G_VLIG"/>
    <property type="match status" value="1"/>
</dbReference>
<dbReference type="InterPro" id="IPR027417">
    <property type="entry name" value="P-loop_NTPase"/>
</dbReference>
<comment type="similarity">
    <text evidence="1">Belongs to the TRAFAC class dynamin-like GTPase superfamily. Very large inducible GTPase (VLIG) family.</text>
</comment>
<accession>H3AFV1</accession>
<dbReference type="Ensembl" id="ENSLACT00000008590.1">
    <property type="protein sequence ID" value="ENSLACP00000008522.1"/>
    <property type="gene ID" value="ENSLACG00000007541.1"/>
</dbReference>
<dbReference type="PANTHER" id="PTHR14819:SF9">
    <property type="entry name" value="UP-REGULATOR OF CELL PROLIFERATION-LIKE"/>
    <property type="match status" value="1"/>
</dbReference>
<dbReference type="Pfam" id="PF25974">
    <property type="entry name" value="URGCP_9th"/>
    <property type="match status" value="1"/>
</dbReference>
<sequence length="1451" mass="168147">MKDYIDQKISLSSVLEISTETITDISLDSLEKLPWHFLKKLMILNSTARNTEISQFPQFSNVSSYKTTVSFDDIFDKTNDDSTLSVNPLDLITAILLCSDCFLQQQLMVKMSLRQFPLPLLLPDCRTNRCTLLVWALRDIVKKWRPHSMESSKGVREENLVVTKMPAISFIRLGNCKLSKSKILNEVFGNREQQQNFFIHHNLQCGDIRTISNGLVEICWSLPCGKTYLDIFPDPLAIINLRGDASSYLTQFQFLKTISTAVFIFVDSIDENQFELLSTIQSSEGQYYFILSSQVSKQHATLEQLRKLAPCLKLDERHVLVKSDKINKADFVQRIRGTIKDILASSSSRISVEEMATKTNELEINVDECDEHCLIAQKIAGDITAEIQDVAEYKERVLPLQGDLLKELAQLEKELHRMKNQGTQNTEIYKSKVKAEILKKQQKQNQYKPSSSTRSFINAIQHVSSEHRHYFLKWMKFRLDMKARQNLSNLREKYKSYCKDSSGHCKELVQLDKKIGLEHFMREIGQIYEAERLLVDGGKLAKTQKQYGYLPSVAAELMLEGNPIELIDGDASHLPIRWVTDVLTELKNKMGSNSKIHVITVLGVQSTGKSTLLNTMFGLQFAVSSGRCTRGAFMLLIKVKEDLRETLGCDFLMVIDTEGLKSPQLAKLEDSYEHDNELATLVVGLSDITLVNLAMENSTEMKDILQIVVHAFLRMHKFGKKPNCLFVHQNVGDVSAHDQKIRDRKLRLEELDEMTKVAAKMEKQSTRSKFSDQMEYDAEKDNSYISGLWYDVPPMAPVNTGYSEKVYEAKKYLIDILKQKKHKSMDILDFVQLMQSLWNAVKHETFIFNFRNSLVADAYDHLCSNYSSWESSFHRNIHFWLLEAETKICNHSSVEVNNLSRELDTNVQEKLQSEEVIILRNLESYFDSKVENVYLVEKYRDDFITRACILKRELQQHAFIKIREALGIKKGTEKYDKIQAQYTERIEEEVTHLLQECRKSRCQLDSEQLNEKFEKMWKKTLTELQFDKIEKQDVKHKVFMQLKLNMQNKGSGVKKRLAAFLKLDCVGQKSFTVEKDHIDLKLSENPLKAFNEYWNSDISVELSHQSDSLIQACNEYISEKANTPNLDYDDTYTRELLQKLDERLKQPEFQKLRTTPLNECELKLHICELAARAFQRMHDKFIQDHDPLQRLEEKKQNYLSTFTDTYNKKDQCQKKAKELCDLCLKPALQDYVHKHLGLEIIENFQNSDNYTQYHTRKYFQFALLKELLEEGVFEDYLKHISNYEEFVKDWIFTKVVSYCTEKVKMADMEKDCLSKIMKKVKSTVEVAKEVKVPGKVSEFFDTFFDILKYDIVVSKESLGMSLFQNEENIRQFADNILHYIDKMEEELMSQFKENGSVAEKLSSLPFKPQNELFAKVFGCGKQCPFCKVPCEAGGGGHTEHWAEIHRPRGLL</sequence>
<feature type="domain" description="VLIG-type G" evidence="2">
    <location>
        <begin position="593"/>
        <end position="838"/>
    </location>
</feature>
<dbReference type="FunCoup" id="H3AFV1">
    <property type="interactions" value="9"/>
</dbReference>
<dbReference type="InterPro" id="IPR058641">
    <property type="entry name" value="GVIN1_dom"/>
</dbReference>
<dbReference type="STRING" id="7897.ENSLACP00000008522"/>
<dbReference type="Gene3D" id="3.40.50.300">
    <property type="entry name" value="P-loop containing nucleotide triphosphate hydrolases"/>
    <property type="match status" value="1"/>
</dbReference>
<dbReference type="SUPFAM" id="SSF52540">
    <property type="entry name" value="P-loop containing nucleoside triphosphate hydrolases"/>
    <property type="match status" value="1"/>
</dbReference>
<evidence type="ECO:0000313" key="4">
    <source>
        <dbReference type="Proteomes" id="UP000008672"/>
    </source>
</evidence>
<dbReference type="InterPro" id="IPR057365">
    <property type="entry name" value="URGCP"/>
</dbReference>
<dbReference type="Pfam" id="PF25496">
    <property type="entry name" value="URGCP"/>
    <property type="match status" value="1"/>
</dbReference>
<dbReference type="InterPro" id="IPR030383">
    <property type="entry name" value="G_VLIG_dom"/>
</dbReference>
<reference evidence="3" key="3">
    <citation type="submission" date="2025-09" db="UniProtKB">
        <authorList>
            <consortium name="Ensembl"/>
        </authorList>
    </citation>
    <scope>IDENTIFICATION</scope>
</reference>
<evidence type="ECO:0000259" key="2">
    <source>
        <dbReference type="PROSITE" id="PS51717"/>
    </source>
</evidence>
<dbReference type="PANTHER" id="PTHR14819">
    <property type="entry name" value="GTP-BINDING"/>
    <property type="match status" value="1"/>
</dbReference>
<reference evidence="3" key="2">
    <citation type="submission" date="2025-08" db="UniProtKB">
        <authorList>
            <consortium name="Ensembl"/>
        </authorList>
    </citation>
    <scope>IDENTIFICATION</scope>
</reference>